<name>A0A1H2UUG3_ACIFE</name>
<dbReference type="GO" id="GO:0006508">
    <property type="term" value="P:proteolysis"/>
    <property type="evidence" value="ECO:0007669"/>
    <property type="project" value="UniProtKB-KW"/>
</dbReference>
<comment type="similarity">
    <text evidence="10">Belongs to the peptidase M48 family.</text>
</comment>
<organism evidence="13 14">
    <name type="scientific">Acidaminococcus fermentans</name>
    <dbReference type="NCBI Taxonomy" id="905"/>
    <lineage>
        <taxon>Bacteria</taxon>
        <taxon>Bacillati</taxon>
        <taxon>Bacillota</taxon>
        <taxon>Negativicutes</taxon>
        <taxon>Acidaminococcales</taxon>
        <taxon>Acidaminococcaceae</taxon>
        <taxon>Acidaminococcus</taxon>
    </lineage>
</organism>
<dbReference type="InterPro" id="IPR001915">
    <property type="entry name" value="Peptidase_M48"/>
</dbReference>
<evidence type="ECO:0000259" key="12">
    <source>
        <dbReference type="Pfam" id="PF01435"/>
    </source>
</evidence>
<evidence type="ECO:0000256" key="4">
    <source>
        <dbReference type="ARBA" id="ARBA00022723"/>
    </source>
</evidence>
<evidence type="ECO:0000256" key="5">
    <source>
        <dbReference type="ARBA" id="ARBA00022801"/>
    </source>
</evidence>
<dbReference type="AlphaFoldDB" id="A0A1H2UUG3"/>
<keyword evidence="4" id="KW-0479">Metal-binding</keyword>
<keyword evidence="6 10" id="KW-0862">Zinc</keyword>
<dbReference type="PANTHER" id="PTHR43221:SF2">
    <property type="entry name" value="PROTEASE HTPX HOMOLOG"/>
    <property type="match status" value="1"/>
</dbReference>
<proteinExistence type="inferred from homology"/>
<dbReference type="InterPro" id="IPR050083">
    <property type="entry name" value="HtpX_protease"/>
</dbReference>
<keyword evidence="3 11" id="KW-0812">Transmembrane</keyword>
<keyword evidence="9 11" id="KW-0472">Membrane</keyword>
<reference evidence="13 14" key="1">
    <citation type="submission" date="2016-10" db="EMBL/GenBank/DDBJ databases">
        <authorList>
            <person name="Varghese N."/>
            <person name="Submissions S."/>
        </authorList>
    </citation>
    <scope>NUCLEOTIDE SEQUENCE [LARGE SCALE GENOMIC DNA]</scope>
    <source>
        <strain evidence="13 14">WCC6</strain>
    </source>
</reference>
<evidence type="ECO:0000256" key="8">
    <source>
        <dbReference type="ARBA" id="ARBA00023049"/>
    </source>
</evidence>
<keyword evidence="1" id="KW-1003">Cell membrane</keyword>
<evidence type="ECO:0000256" key="11">
    <source>
        <dbReference type="SAM" id="Phobius"/>
    </source>
</evidence>
<keyword evidence="5 10" id="KW-0378">Hydrolase</keyword>
<keyword evidence="7 11" id="KW-1133">Transmembrane helix</keyword>
<dbReference type="GeneID" id="78334474"/>
<evidence type="ECO:0000256" key="7">
    <source>
        <dbReference type="ARBA" id="ARBA00022989"/>
    </source>
</evidence>
<dbReference type="Proteomes" id="UP000182379">
    <property type="component" value="Unassembled WGS sequence"/>
</dbReference>
<gene>
    <name evidence="13" type="ORF">SAMN05216495_10340</name>
</gene>
<comment type="cofactor">
    <cofactor evidence="10">
        <name>Zn(2+)</name>
        <dbReference type="ChEBI" id="CHEBI:29105"/>
    </cofactor>
    <text evidence="10">Binds 1 zinc ion per subunit.</text>
</comment>
<evidence type="ECO:0000256" key="6">
    <source>
        <dbReference type="ARBA" id="ARBA00022833"/>
    </source>
</evidence>
<evidence type="ECO:0000256" key="2">
    <source>
        <dbReference type="ARBA" id="ARBA00022670"/>
    </source>
</evidence>
<dbReference type="EMBL" id="FNOP01000003">
    <property type="protein sequence ID" value="SDW59732.1"/>
    <property type="molecule type" value="Genomic_DNA"/>
</dbReference>
<protein>
    <submittedName>
        <fullName evidence="13">STE24 endopeptidase</fullName>
    </submittedName>
</protein>
<evidence type="ECO:0000256" key="9">
    <source>
        <dbReference type="ARBA" id="ARBA00023136"/>
    </source>
</evidence>
<accession>A0A1H2UUG3</accession>
<dbReference type="GO" id="GO:0046872">
    <property type="term" value="F:metal ion binding"/>
    <property type="evidence" value="ECO:0007669"/>
    <property type="project" value="UniProtKB-KW"/>
</dbReference>
<keyword evidence="8 10" id="KW-0482">Metalloprotease</keyword>
<feature type="transmembrane region" description="Helical" evidence="11">
    <location>
        <begin position="49"/>
        <end position="67"/>
    </location>
</feature>
<evidence type="ECO:0000256" key="10">
    <source>
        <dbReference type="RuleBase" id="RU003983"/>
    </source>
</evidence>
<dbReference type="Gene3D" id="3.30.2010.10">
    <property type="entry name" value="Metalloproteases ('zincins'), catalytic domain"/>
    <property type="match status" value="1"/>
</dbReference>
<comment type="caution">
    <text evidence="13">The sequence shown here is derived from an EMBL/GenBank/DDBJ whole genome shotgun (WGS) entry which is preliminary data.</text>
</comment>
<dbReference type="Pfam" id="PF01435">
    <property type="entry name" value="Peptidase_M48"/>
    <property type="match status" value="1"/>
</dbReference>
<evidence type="ECO:0000256" key="3">
    <source>
        <dbReference type="ARBA" id="ARBA00022692"/>
    </source>
</evidence>
<evidence type="ECO:0000256" key="1">
    <source>
        <dbReference type="ARBA" id="ARBA00022475"/>
    </source>
</evidence>
<sequence length="289" mass="32968">MSALLMIVSFFVNYMLLSLWSPFFLLLAAFLLPPQTIRTLDANPGWQEWLMTVLILVPGLLMQLPFFQRVMIFTSGWKSARGPYQQVLEQALEPVIQRGGLQGETFHLYVNPEKSFNACALGDNNIIVNEPMFQYFTVEELSGILAHEMGHLQKGHTWKLLLLCGMSTANRACFRIYSLFLALLTVLQFIPILGFILVFFCIVMNFILRLGNWLLGWPLTLFNRYCSRQDEYAADAYACQLGLGPELYSGLAKLDSLYHSPQLGFFGKMLSDHPATDDRLERIREQCGM</sequence>
<dbReference type="RefSeq" id="WP_012938098.1">
    <property type="nucleotide sequence ID" value="NZ_CAMEFB010000042.1"/>
</dbReference>
<dbReference type="PANTHER" id="PTHR43221">
    <property type="entry name" value="PROTEASE HTPX"/>
    <property type="match status" value="1"/>
</dbReference>
<keyword evidence="2 10" id="KW-0645">Protease</keyword>
<feature type="domain" description="Peptidase M48" evidence="12">
    <location>
        <begin position="86"/>
        <end position="285"/>
    </location>
</feature>
<dbReference type="GO" id="GO:0004222">
    <property type="term" value="F:metalloendopeptidase activity"/>
    <property type="evidence" value="ECO:0007669"/>
    <property type="project" value="InterPro"/>
</dbReference>
<evidence type="ECO:0000313" key="14">
    <source>
        <dbReference type="Proteomes" id="UP000182379"/>
    </source>
</evidence>
<evidence type="ECO:0000313" key="13">
    <source>
        <dbReference type="EMBL" id="SDW59732.1"/>
    </source>
</evidence>
<feature type="transmembrane region" description="Helical" evidence="11">
    <location>
        <begin position="176"/>
        <end position="208"/>
    </location>
</feature>